<feature type="region of interest" description="Disordered" evidence="1">
    <location>
        <begin position="289"/>
        <end position="334"/>
    </location>
</feature>
<protein>
    <recommendedName>
        <fullName evidence="4">DUF4283 domain-containing protein</fullName>
    </recommendedName>
</protein>
<evidence type="ECO:0000256" key="1">
    <source>
        <dbReference type="SAM" id="MobiDB-lite"/>
    </source>
</evidence>
<name>A0AAV6K4R6_9ERIC</name>
<accession>A0AAV6K4R6</accession>
<reference evidence="2" key="1">
    <citation type="submission" date="2020-08" db="EMBL/GenBank/DDBJ databases">
        <title>Plant Genome Project.</title>
        <authorList>
            <person name="Zhang R.-G."/>
        </authorList>
    </citation>
    <scope>NUCLEOTIDE SEQUENCE</scope>
    <source>
        <strain evidence="2">WSP0</strain>
        <tissue evidence="2">Leaf</tissue>
    </source>
</reference>
<dbReference type="Proteomes" id="UP000823749">
    <property type="component" value="Chromosome 5"/>
</dbReference>
<sequence>MNGLPYVSRVHSVKLLDCLEAASSPVVPILNPAGSPCLESAKPKWTEVVASPSNTSGSTRMTLSYHPPPQRRDAKVVVCPPQEVIDLGSNLWADSVVGYFLDKRVPFPLVKNIIMRIWEKFGISDVLANDQGFFFFKFTKADAYLEVEYANGDSAFVNVTYPWKPLRCSECHIFGHSEVAVLPSEESVEQAMVNPEGFGLKSIGALGQHSHSPKLASPAVGSLPRNSVVMTDGVAFGWVGQHQGLEVKTPLAPPGSLSPPKVSSGLSNTFAILQSTVFEDEQSIPAMEMASDSPLPDECPSSSVLPLFTKRTKGNAKGKGGGGIGAPPRNKGRR</sequence>
<comment type="caution">
    <text evidence="2">The sequence shown here is derived from an EMBL/GenBank/DDBJ whole genome shotgun (WGS) entry which is preliminary data.</text>
</comment>
<organism evidence="2 3">
    <name type="scientific">Rhododendron griersonianum</name>
    <dbReference type="NCBI Taxonomy" id="479676"/>
    <lineage>
        <taxon>Eukaryota</taxon>
        <taxon>Viridiplantae</taxon>
        <taxon>Streptophyta</taxon>
        <taxon>Embryophyta</taxon>
        <taxon>Tracheophyta</taxon>
        <taxon>Spermatophyta</taxon>
        <taxon>Magnoliopsida</taxon>
        <taxon>eudicotyledons</taxon>
        <taxon>Gunneridae</taxon>
        <taxon>Pentapetalae</taxon>
        <taxon>asterids</taxon>
        <taxon>Ericales</taxon>
        <taxon>Ericaceae</taxon>
        <taxon>Ericoideae</taxon>
        <taxon>Rhodoreae</taxon>
        <taxon>Rhododendron</taxon>
    </lineage>
</organism>
<evidence type="ECO:0000313" key="2">
    <source>
        <dbReference type="EMBL" id="KAG5547461.1"/>
    </source>
</evidence>
<evidence type="ECO:0000313" key="3">
    <source>
        <dbReference type="Proteomes" id="UP000823749"/>
    </source>
</evidence>
<keyword evidence="3" id="KW-1185">Reference proteome</keyword>
<gene>
    <name evidence="2" type="ORF">RHGRI_013227</name>
</gene>
<proteinExistence type="predicted"/>
<dbReference type="AlphaFoldDB" id="A0AAV6K4R6"/>
<dbReference type="EMBL" id="JACTNZ010000005">
    <property type="protein sequence ID" value="KAG5547461.1"/>
    <property type="molecule type" value="Genomic_DNA"/>
</dbReference>
<evidence type="ECO:0008006" key="4">
    <source>
        <dbReference type="Google" id="ProtNLM"/>
    </source>
</evidence>